<comment type="caution">
    <text evidence="1">The sequence shown here is derived from an EMBL/GenBank/DDBJ whole genome shotgun (WGS) entry which is preliminary data.</text>
</comment>
<proteinExistence type="predicted"/>
<gene>
    <name evidence="1" type="ORF">DH17_03880</name>
</gene>
<dbReference type="EMBL" id="JHQK01000014">
    <property type="protein sequence ID" value="KHN66220.1"/>
    <property type="molecule type" value="Genomic_DNA"/>
</dbReference>
<dbReference type="AlphaFoldDB" id="A0A0B2UBA6"/>
<sequence length="171" mass="19277">MALTKYQKKQNISFFQESVSNGVSANLCDSLIGMSGKNENYDIEISIKSRKTKITNKHLFSSSSVQYMKIATDFLKGQNSVVNYTVIGTVINLKQQPNENHGTVTIKFKYEGKMRSIKLRLENPDYLDAVKAHANKKTVSITGDLYISGKNTDLLNFKKLIINDQISLDFL</sequence>
<organism evidence="1 2">
    <name type="scientific">Acinetobacter oleivorans</name>
    <dbReference type="NCBI Taxonomy" id="1148157"/>
    <lineage>
        <taxon>Bacteria</taxon>
        <taxon>Pseudomonadati</taxon>
        <taxon>Pseudomonadota</taxon>
        <taxon>Gammaproteobacteria</taxon>
        <taxon>Moraxellales</taxon>
        <taxon>Moraxellaceae</taxon>
        <taxon>Acinetobacter</taxon>
    </lineage>
</organism>
<protein>
    <submittedName>
        <fullName evidence="1">Uncharacterized protein</fullName>
    </submittedName>
</protein>
<reference evidence="1 2" key="1">
    <citation type="submission" date="2014-03" db="EMBL/GenBank/DDBJ databases">
        <title>Genome sequence of the diesel-degrader and plant-growth promoter Acinetobacter oleivorans PF-1 isolated from the roots of poplar tree.</title>
        <authorList>
            <person name="Gkorezis P."/>
            <person name="van Hamme J."/>
            <person name="Rineau F."/>
            <person name="Vangronsveld J."/>
            <person name="Francetti A."/>
        </authorList>
    </citation>
    <scope>NUCLEOTIDE SEQUENCE [LARGE SCALE GENOMIC DNA]</scope>
    <source>
        <strain evidence="1 2">PF1</strain>
    </source>
</reference>
<name>A0A0B2UBA6_9GAMM</name>
<evidence type="ECO:0000313" key="1">
    <source>
        <dbReference type="EMBL" id="KHN66220.1"/>
    </source>
</evidence>
<dbReference type="Proteomes" id="UP000031012">
    <property type="component" value="Unassembled WGS sequence"/>
</dbReference>
<accession>A0A0B2UBA6</accession>
<evidence type="ECO:0000313" key="2">
    <source>
        <dbReference type="Proteomes" id="UP000031012"/>
    </source>
</evidence>